<evidence type="ECO:0000313" key="2">
    <source>
        <dbReference type="EMBL" id="ETV89243.1"/>
    </source>
</evidence>
<feature type="region of interest" description="Disordered" evidence="1">
    <location>
        <begin position="128"/>
        <end position="167"/>
    </location>
</feature>
<dbReference type="EMBL" id="KI913114">
    <property type="protein sequence ID" value="ETV89243.1"/>
    <property type="molecule type" value="Genomic_DNA"/>
</dbReference>
<protein>
    <submittedName>
        <fullName evidence="2">Uncharacterized protein</fullName>
    </submittedName>
</protein>
<proteinExistence type="predicted"/>
<gene>
    <name evidence="2" type="ORF">H257_00600</name>
</gene>
<evidence type="ECO:0000256" key="1">
    <source>
        <dbReference type="SAM" id="MobiDB-lite"/>
    </source>
</evidence>
<feature type="region of interest" description="Disordered" evidence="1">
    <location>
        <begin position="38"/>
        <end position="74"/>
    </location>
</feature>
<dbReference type="RefSeq" id="XP_009821643.1">
    <property type="nucleotide sequence ID" value="XM_009823341.1"/>
</dbReference>
<reference evidence="2" key="1">
    <citation type="submission" date="2013-12" db="EMBL/GenBank/DDBJ databases">
        <title>The Genome Sequence of Aphanomyces astaci APO3.</title>
        <authorList>
            <consortium name="The Broad Institute Genomics Platform"/>
            <person name="Russ C."/>
            <person name="Tyler B."/>
            <person name="van West P."/>
            <person name="Dieguez-Uribeondo J."/>
            <person name="Young S.K."/>
            <person name="Zeng Q."/>
            <person name="Gargeya S."/>
            <person name="Fitzgerald M."/>
            <person name="Abouelleil A."/>
            <person name="Alvarado L."/>
            <person name="Chapman S.B."/>
            <person name="Gainer-Dewar J."/>
            <person name="Goldberg J."/>
            <person name="Griggs A."/>
            <person name="Gujja S."/>
            <person name="Hansen M."/>
            <person name="Howarth C."/>
            <person name="Imamovic A."/>
            <person name="Ireland A."/>
            <person name="Larimer J."/>
            <person name="McCowan C."/>
            <person name="Murphy C."/>
            <person name="Pearson M."/>
            <person name="Poon T.W."/>
            <person name="Priest M."/>
            <person name="Roberts A."/>
            <person name="Saif S."/>
            <person name="Shea T."/>
            <person name="Sykes S."/>
            <person name="Wortman J."/>
            <person name="Nusbaum C."/>
            <person name="Birren B."/>
        </authorList>
    </citation>
    <scope>NUCLEOTIDE SEQUENCE [LARGE SCALE GENOMIC DNA]</scope>
    <source>
        <strain evidence="2">APO3</strain>
    </source>
</reference>
<dbReference type="GeneID" id="20802596"/>
<accession>W4HDM8</accession>
<organism evidence="2">
    <name type="scientific">Aphanomyces astaci</name>
    <name type="common">Crayfish plague agent</name>
    <dbReference type="NCBI Taxonomy" id="112090"/>
    <lineage>
        <taxon>Eukaryota</taxon>
        <taxon>Sar</taxon>
        <taxon>Stramenopiles</taxon>
        <taxon>Oomycota</taxon>
        <taxon>Saprolegniomycetes</taxon>
        <taxon>Saprolegniales</taxon>
        <taxon>Verrucalvaceae</taxon>
        <taxon>Aphanomyces</taxon>
    </lineage>
</organism>
<sequence length="167" mass="18594">MIVVGDDISFSHDQFEGLILERTLRRVGIKATDAANPITSVAPTPYGPRGRREGGRRGPTPCRQYSSRKHPQRHEVVAQRRSSLPLHFPKARVLVTPLRIMPEAPEADQTNRVLRQYGYLVNLSKVPELRGKPDQGKLSVGGDPGPNLPPRHTSTFPSDESRSHVRP</sequence>
<name>W4HDM8_APHAT</name>
<dbReference type="VEuPathDB" id="FungiDB:H257_00600"/>
<dbReference type="AlphaFoldDB" id="W4HDM8"/>